<accession>C5C0B4</accession>
<dbReference type="Pfam" id="PF01370">
    <property type="entry name" value="Epimerase"/>
    <property type="match status" value="1"/>
</dbReference>
<dbReference type="EMBL" id="CP001618">
    <property type="protein sequence ID" value="ACQ79300.1"/>
    <property type="molecule type" value="Genomic_DNA"/>
</dbReference>
<feature type="domain" description="NAD-dependent epimerase/dehydratase" evidence="2">
    <location>
        <begin position="3"/>
        <end position="209"/>
    </location>
</feature>
<dbReference type="KEGG" id="bcv:Bcav_1039"/>
<dbReference type="InterPro" id="IPR001509">
    <property type="entry name" value="Epimerase_deHydtase"/>
</dbReference>
<keyword evidence="4" id="KW-1185">Reference proteome</keyword>
<evidence type="ECO:0000259" key="2">
    <source>
        <dbReference type="Pfam" id="PF01370"/>
    </source>
</evidence>
<feature type="region of interest" description="Disordered" evidence="1">
    <location>
        <begin position="224"/>
        <end position="310"/>
    </location>
</feature>
<evidence type="ECO:0000256" key="1">
    <source>
        <dbReference type="SAM" id="MobiDB-lite"/>
    </source>
</evidence>
<dbReference type="AlphaFoldDB" id="C5C0B4"/>
<feature type="compositionally biased region" description="Pro residues" evidence="1">
    <location>
        <begin position="252"/>
        <end position="264"/>
    </location>
</feature>
<name>C5C0B4_BEUC1</name>
<dbReference type="SUPFAM" id="SSF51735">
    <property type="entry name" value="NAD(P)-binding Rossmann-fold domains"/>
    <property type="match status" value="1"/>
</dbReference>
<dbReference type="PANTHER" id="PTHR48079:SF6">
    <property type="entry name" value="NAD(P)-BINDING DOMAIN-CONTAINING PROTEIN-RELATED"/>
    <property type="match status" value="1"/>
</dbReference>
<dbReference type="RefSeq" id="WP_015881540.1">
    <property type="nucleotide sequence ID" value="NC_012669.1"/>
</dbReference>
<dbReference type="InterPro" id="IPR036291">
    <property type="entry name" value="NAD(P)-bd_dom_sf"/>
</dbReference>
<dbReference type="Gene3D" id="3.40.50.720">
    <property type="entry name" value="NAD(P)-binding Rossmann-like Domain"/>
    <property type="match status" value="1"/>
</dbReference>
<proteinExistence type="predicted"/>
<gene>
    <name evidence="3" type="ordered locus">Bcav_1039</name>
</gene>
<dbReference type="STRING" id="471853.Bcav_1039"/>
<dbReference type="InterPro" id="IPR051783">
    <property type="entry name" value="NAD(P)-dependent_oxidoreduct"/>
</dbReference>
<dbReference type="eggNOG" id="COG0451">
    <property type="taxonomic scope" value="Bacteria"/>
</dbReference>
<reference evidence="3 4" key="1">
    <citation type="journal article" date="2009" name="Stand. Genomic Sci.">
        <title>Complete genome sequence of Beutenbergia cavernae type strain (HKI 0122).</title>
        <authorList>
            <person name="Land M."/>
            <person name="Pukall R."/>
            <person name="Abt B."/>
            <person name="Goker M."/>
            <person name="Rohde M."/>
            <person name="Glavina Del Rio T."/>
            <person name="Tice H."/>
            <person name="Copeland A."/>
            <person name="Cheng J.F."/>
            <person name="Lucas S."/>
            <person name="Chen F."/>
            <person name="Nolan M."/>
            <person name="Bruce D."/>
            <person name="Goodwin L."/>
            <person name="Pitluck S."/>
            <person name="Ivanova N."/>
            <person name="Mavromatis K."/>
            <person name="Ovchinnikova G."/>
            <person name="Pati A."/>
            <person name="Chen A."/>
            <person name="Palaniappan K."/>
            <person name="Hauser L."/>
            <person name="Chang Y.J."/>
            <person name="Jefferies C.C."/>
            <person name="Saunders E."/>
            <person name="Brettin T."/>
            <person name="Detter J.C."/>
            <person name="Han C."/>
            <person name="Chain P."/>
            <person name="Bristow J."/>
            <person name="Eisen J.A."/>
            <person name="Markowitz V."/>
            <person name="Hugenholtz P."/>
            <person name="Kyrpides N.C."/>
            <person name="Klenk H.P."/>
            <person name="Lapidus A."/>
        </authorList>
    </citation>
    <scope>NUCLEOTIDE SEQUENCE [LARGE SCALE GENOMIC DNA]</scope>
    <source>
        <strain evidence="4">ATCC BAA-8 / DSM 12333 / NBRC 16432</strain>
    </source>
</reference>
<protein>
    <submittedName>
        <fullName evidence="3">NAD-dependent epimerase/dehydratase</fullName>
    </submittedName>
</protein>
<evidence type="ECO:0000313" key="4">
    <source>
        <dbReference type="Proteomes" id="UP000007962"/>
    </source>
</evidence>
<evidence type="ECO:0000313" key="3">
    <source>
        <dbReference type="EMBL" id="ACQ79300.1"/>
    </source>
</evidence>
<sequence length="310" mass="32621">MRILVFGGSGAIGRQLLPRLVAAGHSVTGATRSERTAQAWRETGLGAVVADARRADDVEAAVAEAAPDAIVHQLTDLGARDYTANARLRTLATRAIVDAAAAHGVERVVAQSVAWTYLPGPGRAGEDEPVSTDSSGVGALETAVAEVPLGVVLRYGLVYGPGTWFDVDGAAVEDARGGRLADRRSAITSFVHVADAARAAAAALDWPAGVVNVVDDDPAPLGEWMGGVRLRRRPPAATGARRRPAGPRGEQRPPPRARVPPRPPHLAGRVRRARGQGSEPRRLRPGHATGSVTDPEHRWRTARPVPRPRG</sequence>
<dbReference type="GO" id="GO:0004029">
    <property type="term" value="F:aldehyde dehydrogenase (NAD+) activity"/>
    <property type="evidence" value="ECO:0007669"/>
    <property type="project" value="TreeGrafter"/>
</dbReference>
<dbReference type="GO" id="GO:0005737">
    <property type="term" value="C:cytoplasm"/>
    <property type="evidence" value="ECO:0007669"/>
    <property type="project" value="TreeGrafter"/>
</dbReference>
<dbReference type="Proteomes" id="UP000007962">
    <property type="component" value="Chromosome"/>
</dbReference>
<feature type="compositionally biased region" description="Basic residues" evidence="1">
    <location>
        <begin position="229"/>
        <end position="245"/>
    </location>
</feature>
<dbReference type="HOGENOM" id="CLU_896205_0_0_11"/>
<dbReference type="PANTHER" id="PTHR48079">
    <property type="entry name" value="PROTEIN YEEZ"/>
    <property type="match status" value="1"/>
</dbReference>
<organism evidence="3 4">
    <name type="scientific">Beutenbergia cavernae (strain ATCC BAA-8 / DSM 12333 / CCUG 43141 / JCM 11478 / NBRC 16432 / NCIMB 13614 / HKI 0122)</name>
    <dbReference type="NCBI Taxonomy" id="471853"/>
    <lineage>
        <taxon>Bacteria</taxon>
        <taxon>Bacillati</taxon>
        <taxon>Actinomycetota</taxon>
        <taxon>Actinomycetes</taxon>
        <taxon>Micrococcales</taxon>
        <taxon>Beutenbergiaceae</taxon>
        <taxon>Beutenbergia</taxon>
    </lineage>
</organism>